<name>A0ABD5RG85_9EURY</name>
<dbReference type="Pfam" id="PF08905">
    <property type="entry name" value="DUF1850"/>
    <property type="match status" value="1"/>
</dbReference>
<dbReference type="PIRSF" id="PIRSF008455">
    <property type="entry name" value="UCP008455"/>
    <property type="match status" value="1"/>
</dbReference>
<dbReference type="InterPro" id="IPR015001">
    <property type="entry name" value="DUF1850"/>
</dbReference>
<dbReference type="AlphaFoldDB" id="A0ABD5RG85"/>
<keyword evidence="2" id="KW-1185">Reference proteome</keyword>
<gene>
    <name evidence="1" type="ORF">ACFPJ5_18270</name>
</gene>
<dbReference type="EMBL" id="JBHSKX010000004">
    <property type="protein sequence ID" value="MFC5368875.1"/>
    <property type="molecule type" value="Genomic_DNA"/>
</dbReference>
<reference evidence="1 2" key="1">
    <citation type="journal article" date="2019" name="Int. J. Syst. Evol. Microbiol.">
        <title>The Global Catalogue of Microorganisms (GCM) 10K type strain sequencing project: providing services to taxonomists for standard genome sequencing and annotation.</title>
        <authorList>
            <consortium name="The Broad Institute Genomics Platform"/>
            <consortium name="The Broad Institute Genome Sequencing Center for Infectious Disease"/>
            <person name="Wu L."/>
            <person name="Ma J."/>
        </authorList>
    </citation>
    <scope>NUCLEOTIDE SEQUENCE [LARGE SCALE GENOMIC DNA]</scope>
    <source>
        <strain evidence="1 2">CGMCC 1.12237</strain>
    </source>
</reference>
<protein>
    <submittedName>
        <fullName evidence="1">DUF1850 domain-containing protein</fullName>
    </submittedName>
</protein>
<dbReference type="InterPro" id="IPR014451">
    <property type="entry name" value="UCP008455"/>
</dbReference>
<evidence type="ECO:0000313" key="2">
    <source>
        <dbReference type="Proteomes" id="UP001596201"/>
    </source>
</evidence>
<comment type="caution">
    <text evidence="1">The sequence shown here is derived from an EMBL/GenBank/DDBJ whole genome shotgun (WGS) entry which is preliminary data.</text>
</comment>
<accession>A0ABD5RG85</accession>
<organism evidence="1 2">
    <name type="scientific">Salinirubrum litoreum</name>
    <dbReference type="NCBI Taxonomy" id="1126234"/>
    <lineage>
        <taxon>Archaea</taxon>
        <taxon>Methanobacteriati</taxon>
        <taxon>Methanobacteriota</taxon>
        <taxon>Stenosarchaea group</taxon>
        <taxon>Halobacteria</taxon>
        <taxon>Halobacteriales</taxon>
        <taxon>Haloferacaceae</taxon>
        <taxon>Salinirubrum</taxon>
    </lineage>
</organism>
<dbReference type="RefSeq" id="WP_227230934.1">
    <property type="nucleotide sequence ID" value="NZ_JAJCVJ010000003.1"/>
</dbReference>
<proteinExistence type="predicted"/>
<dbReference type="Proteomes" id="UP001596201">
    <property type="component" value="Unassembled WGS sequence"/>
</dbReference>
<sequence length="167" mass="18529">MQIHHSRRVVLGLLVVVLLVTGVASAVPTGQTLVVERVDTGEVVVSQPVEQGDRVALVYTHSVEKTRVYDGYTVRDGYLELTRMEFESYGWGLPTDANVTREDGVFVYDPPGTAEDLYVKPGRIAGHRLLVDDREYDLVGRADAESVRVHLRDRSALDALSTYLTTL</sequence>
<evidence type="ECO:0000313" key="1">
    <source>
        <dbReference type="EMBL" id="MFC5368875.1"/>
    </source>
</evidence>